<name>B3FYJ6_9CAUD</name>
<dbReference type="KEGG" id="vg:6370154"/>
<keyword evidence="2" id="KW-1185">Reference proteome</keyword>
<accession>B3FYJ6</accession>
<dbReference type="Pfam" id="PF11247">
    <property type="entry name" value="Phage_T7_55"/>
    <property type="match status" value="1"/>
</dbReference>
<evidence type="ECO:0000313" key="2">
    <source>
        <dbReference type="Proteomes" id="UP000002422"/>
    </source>
</evidence>
<protein>
    <submittedName>
        <fullName evidence="1">Gp5.5-5.7</fullName>
    </submittedName>
</protein>
<dbReference type="EMBL" id="EU547803">
    <property type="protein sequence ID" value="ACD75689.1"/>
    <property type="molecule type" value="Genomic_DNA"/>
</dbReference>
<proteinExistence type="predicted"/>
<dbReference type="InterPro" id="IPR022611">
    <property type="entry name" value="Phage_T7_5.5"/>
</dbReference>
<reference evidence="1 2" key="1">
    <citation type="journal article" date="2008" name="Appl. Environ. Microbiol.">
        <title>Characterization of a T7-like lytic bacteriophage (phiSG-JL2) of Salmonella enterica serovar gallinarum biovar gallinarum.</title>
        <authorList>
            <person name="Kwon H.J."/>
            <person name="Cho S.H."/>
            <person name="Kim T.E."/>
            <person name="Won Y.J."/>
            <person name="Jeong J."/>
            <person name="Park S.C."/>
            <person name="Kim J.H."/>
            <person name="Yoo H.S."/>
            <person name="Park Y.H."/>
            <person name="Kim S.J."/>
        </authorList>
    </citation>
    <scope>NUCLEOTIDE SEQUENCE [LARGE SCALE GENOMIC DNA]</scope>
    <source>
        <strain evidence="2">phiSG-JL2</strain>
    </source>
</reference>
<dbReference type="GeneID" id="6370154"/>
<gene>
    <name evidence="1" type="primary">5.5-5.7</name>
</gene>
<sequence>MAMTKHFKVTFDVTAVIDSESEKNLNELLVDLAKKAGAGEKLNPFKQELLIQGLTHGPEGAAAFCIKQGLREFIRDGHSELSSTEQKLMRFSPATVREVFKLSEYLKVLAAIKGCPKSFQSNYVRNNAALVAEAASRGHISCLTVGGRNGGAWEVTASGVRFLKRMGGCV</sequence>
<dbReference type="Proteomes" id="UP000002422">
    <property type="component" value="Segment"/>
</dbReference>
<dbReference type="OrthoDB" id="16719at10239"/>
<dbReference type="RefSeq" id="YP_001949770.1">
    <property type="nucleotide sequence ID" value="NC_010807.1"/>
</dbReference>
<organism evidence="1 2">
    <name type="scientific">Salmonella phage phiSG-JL2</name>
    <dbReference type="NCBI Taxonomy" id="529929"/>
    <lineage>
        <taxon>Viruses</taxon>
        <taxon>Duplodnaviria</taxon>
        <taxon>Heunggongvirae</taxon>
        <taxon>Uroviricota</taxon>
        <taxon>Caudoviricetes</taxon>
        <taxon>Autographivirales</taxon>
        <taxon>Autotranscriptaviridae</taxon>
        <taxon>Studiervirinae</taxon>
        <taxon>Teetrevirus</taxon>
        <taxon>Teetrevirus SGJL2</taxon>
    </lineage>
</organism>
<evidence type="ECO:0000313" key="1">
    <source>
        <dbReference type="EMBL" id="ACD75689.1"/>
    </source>
</evidence>